<dbReference type="RefSeq" id="WP_218154083.1">
    <property type="nucleotide sequence ID" value="NZ_FOBF01000015.1"/>
</dbReference>
<dbReference type="EMBL" id="FOBF01000015">
    <property type="protein sequence ID" value="SEM62283.1"/>
    <property type="molecule type" value="Genomic_DNA"/>
</dbReference>
<dbReference type="InterPro" id="IPR036423">
    <property type="entry name" value="SOD-like_Cu/Zn_dom_sf"/>
</dbReference>
<dbReference type="Proteomes" id="UP000198953">
    <property type="component" value="Unassembled WGS sequence"/>
</dbReference>
<dbReference type="Gene3D" id="2.60.40.200">
    <property type="entry name" value="Superoxide dismutase, copper/zinc binding domain"/>
    <property type="match status" value="1"/>
</dbReference>
<evidence type="ECO:0000313" key="5">
    <source>
        <dbReference type="Proteomes" id="UP000198953"/>
    </source>
</evidence>
<dbReference type="GO" id="GO:0046872">
    <property type="term" value="F:metal ion binding"/>
    <property type="evidence" value="ECO:0007669"/>
    <property type="project" value="InterPro"/>
</dbReference>
<name>A0A1H7ZVH4_9ACTN</name>
<keyword evidence="3" id="KW-0732">Signal</keyword>
<organism evidence="4 5">
    <name type="scientific">Nonomuraea pusilla</name>
    <dbReference type="NCBI Taxonomy" id="46177"/>
    <lineage>
        <taxon>Bacteria</taxon>
        <taxon>Bacillati</taxon>
        <taxon>Actinomycetota</taxon>
        <taxon>Actinomycetes</taxon>
        <taxon>Streptosporangiales</taxon>
        <taxon>Streptosporangiaceae</taxon>
        <taxon>Nonomuraea</taxon>
    </lineage>
</organism>
<evidence type="ECO:0000256" key="3">
    <source>
        <dbReference type="SAM" id="SignalP"/>
    </source>
</evidence>
<dbReference type="STRING" id="46177.SAMN05660976_05638"/>
<dbReference type="AlphaFoldDB" id="A0A1H7ZVH4"/>
<feature type="signal peptide" evidence="3">
    <location>
        <begin position="1"/>
        <end position="26"/>
    </location>
</feature>
<reference evidence="4 5" key="1">
    <citation type="submission" date="2016-10" db="EMBL/GenBank/DDBJ databases">
        <authorList>
            <person name="de Groot N.N."/>
        </authorList>
    </citation>
    <scope>NUCLEOTIDE SEQUENCE [LARGE SCALE GENOMIC DNA]</scope>
    <source>
        <strain evidence="4 5">DSM 43357</strain>
    </source>
</reference>
<comment type="similarity">
    <text evidence="1">Belongs to the Cu-Zn superoxide dismutase family.</text>
</comment>
<accession>A0A1H7ZVH4</accession>
<sequence length="209" mass="21291">MTSLKSMARALVTAGLTLSVTLSVTALSVTAPSVTAPSLTGVAAADSRPDQGHRRGVLARGTFAPPATARDAFTYDQAAVPAGARAQVSAAYPANGRTIVTLVVHGLLPNHAYGAHAHVNACGATGAAAGGHFQRVPSTDPAAANPENEIWLDFTTDEHGDGVARAVQDWRFGSSRPGSVVVHEHHTSHGDPPPAGSAGPRLACLTVPF</sequence>
<proteinExistence type="inferred from homology"/>
<keyword evidence="5" id="KW-1185">Reference proteome</keyword>
<evidence type="ECO:0000256" key="2">
    <source>
        <dbReference type="SAM" id="MobiDB-lite"/>
    </source>
</evidence>
<dbReference type="GO" id="GO:0006801">
    <property type="term" value="P:superoxide metabolic process"/>
    <property type="evidence" value="ECO:0007669"/>
    <property type="project" value="InterPro"/>
</dbReference>
<feature type="region of interest" description="Disordered" evidence="2">
    <location>
        <begin position="178"/>
        <end position="199"/>
    </location>
</feature>
<gene>
    <name evidence="4" type="ORF">SAMN05660976_05638</name>
</gene>
<evidence type="ECO:0000256" key="1">
    <source>
        <dbReference type="ARBA" id="ARBA00010457"/>
    </source>
</evidence>
<evidence type="ECO:0000313" key="4">
    <source>
        <dbReference type="EMBL" id="SEM62283.1"/>
    </source>
</evidence>
<protein>
    <submittedName>
        <fullName evidence="4">Superoxide dismutase, Cu-Zn family</fullName>
    </submittedName>
</protein>
<feature type="chain" id="PRO_5038346422" evidence="3">
    <location>
        <begin position="27"/>
        <end position="209"/>
    </location>
</feature>
<dbReference type="SUPFAM" id="SSF49329">
    <property type="entry name" value="Cu,Zn superoxide dismutase-like"/>
    <property type="match status" value="1"/>
</dbReference>